<evidence type="ECO:0000256" key="2">
    <source>
        <dbReference type="ARBA" id="ARBA00022676"/>
    </source>
</evidence>
<name>A0A644UST0_9ZZZZ</name>
<accession>A0A644UST0</accession>
<dbReference type="PANTHER" id="PTHR43179">
    <property type="entry name" value="RHAMNOSYLTRANSFERASE WBBL"/>
    <property type="match status" value="1"/>
</dbReference>
<evidence type="ECO:0000256" key="3">
    <source>
        <dbReference type="ARBA" id="ARBA00022679"/>
    </source>
</evidence>
<evidence type="ECO:0000313" key="5">
    <source>
        <dbReference type="EMBL" id="MPL81765.1"/>
    </source>
</evidence>
<evidence type="ECO:0000259" key="4">
    <source>
        <dbReference type="Pfam" id="PF00535"/>
    </source>
</evidence>
<reference evidence="5" key="1">
    <citation type="submission" date="2019-08" db="EMBL/GenBank/DDBJ databases">
        <authorList>
            <person name="Kucharzyk K."/>
            <person name="Murdoch R.W."/>
            <person name="Higgins S."/>
            <person name="Loffler F."/>
        </authorList>
    </citation>
    <scope>NUCLEOTIDE SEQUENCE</scope>
</reference>
<dbReference type="EMBL" id="VSSQ01000154">
    <property type="protein sequence ID" value="MPL81765.1"/>
    <property type="molecule type" value="Genomic_DNA"/>
</dbReference>
<dbReference type="InterPro" id="IPR029044">
    <property type="entry name" value="Nucleotide-diphossugar_trans"/>
</dbReference>
<organism evidence="5">
    <name type="scientific">bioreactor metagenome</name>
    <dbReference type="NCBI Taxonomy" id="1076179"/>
    <lineage>
        <taxon>unclassified sequences</taxon>
        <taxon>metagenomes</taxon>
        <taxon>ecological metagenomes</taxon>
    </lineage>
</organism>
<dbReference type="Pfam" id="PF00535">
    <property type="entry name" value="Glycos_transf_2"/>
    <property type="match status" value="1"/>
</dbReference>
<dbReference type="AlphaFoldDB" id="A0A644UST0"/>
<feature type="domain" description="Glycosyltransferase 2-like" evidence="4">
    <location>
        <begin position="8"/>
        <end position="189"/>
    </location>
</feature>
<comment type="similarity">
    <text evidence="1">Belongs to the glycosyltransferase 2 family.</text>
</comment>
<protein>
    <recommendedName>
        <fullName evidence="4">Glycosyltransferase 2-like domain-containing protein</fullName>
    </recommendedName>
</protein>
<dbReference type="PANTHER" id="PTHR43179:SF12">
    <property type="entry name" value="GALACTOFURANOSYLTRANSFERASE GLFT2"/>
    <property type="match status" value="1"/>
</dbReference>
<dbReference type="InterPro" id="IPR001173">
    <property type="entry name" value="Glyco_trans_2-like"/>
</dbReference>
<dbReference type="SUPFAM" id="SSF53448">
    <property type="entry name" value="Nucleotide-diphospho-sugar transferases"/>
    <property type="match status" value="1"/>
</dbReference>
<proteinExistence type="inferred from homology"/>
<keyword evidence="3" id="KW-0808">Transferase</keyword>
<evidence type="ECO:0000256" key="1">
    <source>
        <dbReference type="ARBA" id="ARBA00006739"/>
    </source>
</evidence>
<dbReference type="GO" id="GO:0016757">
    <property type="term" value="F:glycosyltransferase activity"/>
    <property type="evidence" value="ECO:0007669"/>
    <property type="project" value="UniProtKB-KW"/>
</dbReference>
<sequence length="307" mass="34948">MNKPKIAILIPIHNGLHFTIKCLEYLSLHIDQLGDDARNFKIIVIDDGSTDGSRAWISANYPETILLEGDGNLWWSGGINAGTRHAVDNLGCEFVLWWNNDIHTDGDYFRNLLLVAGENAPTTIVGSKIFFADQPDVIWSMGGIFDTRSGRKYTIGMHQKDAEQFNRLTLADWLPGMGTLIHRSVFEKIGYVNATEFPQYHGDSDFTFRAKLTGYRILVSPSLKIWNDKSNSGLHHYNSFRLLLKSLTDIKSNNNVGKDVLFYRKYSTSPMAYIALIHKYIYYIGGFFKWKILSLAGFKKIIPNRNK</sequence>
<gene>
    <name evidence="5" type="ORF">SDC9_27695</name>
</gene>
<comment type="caution">
    <text evidence="5">The sequence shown here is derived from an EMBL/GenBank/DDBJ whole genome shotgun (WGS) entry which is preliminary data.</text>
</comment>
<keyword evidence="2" id="KW-0328">Glycosyltransferase</keyword>
<dbReference type="Gene3D" id="3.90.550.10">
    <property type="entry name" value="Spore Coat Polysaccharide Biosynthesis Protein SpsA, Chain A"/>
    <property type="match status" value="1"/>
</dbReference>